<dbReference type="GO" id="GO:0003677">
    <property type="term" value="F:DNA binding"/>
    <property type="evidence" value="ECO:0007669"/>
    <property type="project" value="UniProtKB-KW"/>
</dbReference>
<sequence length="669" mass="75194">MQLLEEHFDAAFNAPDGIRKLRELILTLGMQGKLVEQDPSDPPASELLKEIETKKRKLVESKKIKLPRKLPPIDISEVPFDLPPGWEWIRLGELGVINPRNNAEDDLDVGFVSMSMISSDIGVDHSFETRKWKDIKTGFTHIANGDIALAKITPCFENAKSCVFKNLPNGIGAGTTELHVFRNSFGAVEPLYLLNFLKNPKYIADAIPFMTGTAGQRRVPTEYFTQTLFPLPPLPEQRRIVTKIDQLMARCNEIEALRISREHKRQSVHGSALNALLSATEPETFAQAWGFLRAHFGDLHQTPKDIEELRQAVIQLAVMGKLVPQDPSDPPARILIDDINNERQRLISLGKIKSYKPLPNVSVEEMPFQIPQGWEWVRLNTITAISGGITKGRNLTNRKIVELPYLRVANVQRGYLVLSEMKNIELPVDEIEKYILRKGDLLITEGGDWDKVGRTAIWQGEIDTCVHQNHVFKARKILATQNELWLEKFLNSQFCRIYFAGASKQTTNLASINMTQLQNCPIALPPLLEQHRIISRLNHLISLCNKLDKVLKAQTSKQSEILNALMSTLIPSSVPSLQRAPIRSAKLPKAHDSLEGSALPQSEFESLHLESLSALPIKRRGRPAKKTSASLRPAIPSAANEAEAIRMLENMKLERALGTRQNSLFDLED</sequence>
<accession>A0A511N715</accession>
<name>A0A511N715_DEIC1</name>
<dbReference type="Gene3D" id="3.90.220.20">
    <property type="entry name" value="DNA methylase specificity domains"/>
    <property type="match status" value="2"/>
</dbReference>
<proteinExistence type="inferred from homology"/>
<dbReference type="OrthoDB" id="63201at2"/>
<comment type="similarity">
    <text evidence="1">Belongs to the type-I restriction system S methylase family.</text>
</comment>
<evidence type="ECO:0000313" key="6">
    <source>
        <dbReference type="Proteomes" id="UP000321306"/>
    </source>
</evidence>
<dbReference type="RefSeq" id="WP_146887890.1">
    <property type="nucleotide sequence ID" value="NZ_BJXB01000023.1"/>
</dbReference>
<evidence type="ECO:0000313" key="5">
    <source>
        <dbReference type="EMBL" id="GEM48643.1"/>
    </source>
</evidence>
<keyword evidence="3" id="KW-0238">DNA-binding</keyword>
<dbReference type="SUPFAM" id="SSF116734">
    <property type="entry name" value="DNA methylase specificity domain"/>
    <property type="match status" value="2"/>
</dbReference>
<organism evidence="5 6">
    <name type="scientific">Deinococcus cellulosilyticus (strain DSM 18568 / NBRC 106333 / KACC 11606 / 5516J-15)</name>
    <dbReference type="NCBI Taxonomy" id="1223518"/>
    <lineage>
        <taxon>Bacteria</taxon>
        <taxon>Thermotogati</taxon>
        <taxon>Deinococcota</taxon>
        <taxon>Deinococci</taxon>
        <taxon>Deinococcales</taxon>
        <taxon>Deinococcaceae</taxon>
        <taxon>Deinococcus</taxon>
    </lineage>
</organism>
<evidence type="ECO:0000256" key="2">
    <source>
        <dbReference type="ARBA" id="ARBA00022747"/>
    </source>
</evidence>
<dbReference type="Pfam" id="PF01420">
    <property type="entry name" value="Methylase_S"/>
    <property type="match status" value="2"/>
</dbReference>
<evidence type="ECO:0000259" key="4">
    <source>
        <dbReference type="Pfam" id="PF01420"/>
    </source>
</evidence>
<reference evidence="5 6" key="1">
    <citation type="submission" date="2019-07" db="EMBL/GenBank/DDBJ databases">
        <title>Whole genome shotgun sequence of Deinococcus cellulosilyticus NBRC 106333.</title>
        <authorList>
            <person name="Hosoyama A."/>
            <person name="Uohara A."/>
            <person name="Ohji S."/>
            <person name="Ichikawa N."/>
        </authorList>
    </citation>
    <scope>NUCLEOTIDE SEQUENCE [LARGE SCALE GENOMIC DNA]</scope>
    <source>
        <strain evidence="5 6">NBRC 106333</strain>
    </source>
</reference>
<dbReference type="PANTHER" id="PTHR43140">
    <property type="entry name" value="TYPE-1 RESTRICTION ENZYME ECOKI SPECIFICITY PROTEIN"/>
    <property type="match status" value="1"/>
</dbReference>
<dbReference type="InterPro" id="IPR044946">
    <property type="entry name" value="Restrct_endonuc_typeI_TRD_sf"/>
</dbReference>
<feature type="domain" description="Type I restriction modification DNA specificity" evidence="4">
    <location>
        <begin position="85"/>
        <end position="258"/>
    </location>
</feature>
<keyword evidence="5" id="KW-0255">Endonuclease</keyword>
<dbReference type="InterPro" id="IPR000055">
    <property type="entry name" value="Restrct_endonuc_typeI_TRD"/>
</dbReference>
<gene>
    <name evidence="5" type="ORF">DC3_42780</name>
</gene>
<dbReference type="CDD" id="cd17260">
    <property type="entry name" value="RMtype1_S_EcoEI-TRD1-CR1_like"/>
    <property type="match status" value="1"/>
</dbReference>
<dbReference type="PANTHER" id="PTHR43140:SF1">
    <property type="entry name" value="TYPE I RESTRICTION ENZYME ECOKI SPECIFICITY SUBUNIT"/>
    <property type="match status" value="1"/>
</dbReference>
<keyword evidence="5" id="KW-0378">Hydrolase</keyword>
<keyword evidence="6" id="KW-1185">Reference proteome</keyword>
<dbReference type="InterPro" id="IPR051212">
    <property type="entry name" value="Type-I_RE_S_subunit"/>
</dbReference>
<keyword evidence="2" id="KW-0680">Restriction system</keyword>
<dbReference type="CDD" id="cd17253">
    <property type="entry name" value="RMtype1_S_Eco933I-TRD2-CR2_like"/>
    <property type="match status" value="1"/>
</dbReference>
<feature type="domain" description="Type I restriction modification DNA specificity" evidence="4">
    <location>
        <begin position="371"/>
        <end position="553"/>
    </location>
</feature>
<protein>
    <submittedName>
        <fullName evidence="5">Type I restriction endonuclease EcoAI subunit S</fullName>
    </submittedName>
</protein>
<dbReference type="GO" id="GO:0009307">
    <property type="term" value="P:DNA restriction-modification system"/>
    <property type="evidence" value="ECO:0007669"/>
    <property type="project" value="UniProtKB-KW"/>
</dbReference>
<evidence type="ECO:0000256" key="1">
    <source>
        <dbReference type="ARBA" id="ARBA00010923"/>
    </source>
</evidence>
<dbReference type="EMBL" id="BJXB01000023">
    <property type="protein sequence ID" value="GEM48643.1"/>
    <property type="molecule type" value="Genomic_DNA"/>
</dbReference>
<dbReference type="GO" id="GO:0004519">
    <property type="term" value="F:endonuclease activity"/>
    <property type="evidence" value="ECO:0007669"/>
    <property type="project" value="UniProtKB-KW"/>
</dbReference>
<evidence type="ECO:0000256" key="3">
    <source>
        <dbReference type="ARBA" id="ARBA00023125"/>
    </source>
</evidence>
<dbReference type="Proteomes" id="UP000321306">
    <property type="component" value="Unassembled WGS sequence"/>
</dbReference>
<dbReference type="AlphaFoldDB" id="A0A511N715"/>
<keyword evidence="5" id="KW-0540">Nuclease</keyword>
<comment type="caution">
    <text evidence="5">The sequence shown here is derived from an EMBL/GenBank/DDBJ whole genome shotgun (WGS) entry which is preliminary data.</text>
</comment>